<reference evidence="2" key="1">
    <citation type="submission" date="2020-04" db="EMBL/GenBank/DDBJ databases">
        <title>Nitratireductor sp. nov. isolated from mangrove soil.</title>
        <authorList>
            <person name="Ye Y."/>
        </authorList>
    </citation>
    <scope>NUCLEOTIDE SEQUENCE</scope>
    <source>
        <strain evidence="2">SY7</strain>
    </source>
</reference>
<accession>A0A5B8L1W5</accession>
<dbReference type="KEGG" id="niy:FQ775_17090"/>
<dbReference type="AlphaFoldDB" id="A0A5B8L1W5"/>
<dbReference type="Pfam" id="PF12697">
    <property type="entry name" value="Abhydrolase_6"/>
    <property type="match status" value="1"/>
</dbReference>
<dbReference type="InterPro" id="IPR017208">
    <property type="entry name" value="UCP037442_abhydr"/>
</dbReference>
<evidence type="ECO:0000313" key="3">
    <source>
        <dbReference type="Proteomes" id="UP000321389"/>
    </source>
</evidence>
<dbReference type="GO" id="GO:0016787">
    <property type="term" value="F:hydrolase activity"/>
    <property type="evidence" value="ECO:0007669"/>
    <property type="project" value="UniProtKB-KW"/>
</dbReference>
<name>A0A5B8L1W5_9HYPH</name>
<protein>
    <submittedName>
        <fullName evidence="2">Alpha/beta fold hydrolase</fullName>
    </submittedName>
</protein>
<sequence>MPAAPVVRPPEIATIMFEAADGFPLRGTLYSRPGASGPMVLISSATAVRRDFYGAFAQALLDAGAAVVLTYDFRGVGGSARPPAWQGRINMKDWGHRDMAAAAELLMRLHPGRKLLGVGQSIGGTMLGLCPQALRFERFAMVASANGYLRLTDEALRLYLAMNFIGAPLTRIVGEAPGWLGIGETLPGSVFRDWARWCRRPGFLFDDPALADIARFERIGIPILAVSTTDDPWSTERATRSLVGHFSGASWSQLRFSPENAGTDHIGHLGFFKERFAASLWPPVISWLLADQP</sequence>
<dbReference type="Gene3D" id="3.40.50.1820">
    <property type="entry name" value="alpha/beta hydrolase"/>
    <property type="match status" value="1"/>
</dbReference>
<evidence type="ECO:0000313" key="2">
    <source>
        <dbReference type="EMBL" id="QDZ01955.2"/>
    </source>
</evidence>
<dbReference type="SUPFAM" id="SSF53474">
    <property type="entry name" value="alpha/beta-Hydrolases"/>
    <property type="match status" value="1"/>
</dbReference>
<dbReference type="InterPro" id="IPR000073">
    <property type="entry name" value="AB_hydrolase_1"/>
</dbReference>
<organism evidence="2 3">
    <name type="scientific">Nitratireductor mangrovi</name>
    <dbReference type="NCBI Taxonomy" id="2599600"/>
    <lineage>
        <taxon>Bacteria</taxon>
        <taxon>Pseudomonadati</taxon>
        <taxon>Pseudomonadota</taxon>
        <taxon>Alphaproteobacteria</taxon>
        <taxon>Hyphomicrobiales</taxon>
        <taxon>Phyllobacteriaceae</taxon>
        <taxon>Nitratireductor</taxon>
    </lineage>
</organism>
<gene>
    <name evidence="2" type="ORF">FQ775_17090</name>
</gene>
<keyword evidence="2" id="KW-0378">Hydrolase</keyword>
<dbReference type="InterPro" id="IPR029058">
    <property type="entry name" value="AB_hydrolase_fold"/>
</dbReference>
<dbReference type="EMBL" id="CP042301">
    <property type="protein sequence ID" value="QDZ01955.2"/>
    <property type="molecule type" value="Genomic_DNA"/>
</dbReference>
<feature type="domain" description="AB hydrolase-1" evidence="1">
    <location>
        <begin position="40"/>
        <end position="246"/>
    </location>
</feature>
<proteinExistence type="predicted"/>
<evidence type="ECO:0000259" key="1">
    <source>
        <dbReference type="Pfam" id="PF12697"/>
    </source>
</evidence>
<dbReference type="RefSeq" id="WP_167812778.1">
    <property type="nucleotide sequence ID" value="NZ_CP042301.2"/>
</dbReference>
<keyword evidence="3" id="KW-1185">Reference proteome</keyword>
<dbReference type="PIRSF" id="PIRSF037442">
    <property type="entry name" value="UCP037442_abhydr"/>
    <property type="match status" value="1"/>
</dbReference>
<dbReference type="Proteomes" id="UP000321389">
    <property type="component" value="Chromosome"/>
</dbReference>